<keyword evidence="3 5" id="KW-0808">Transferase</keyword>
<sequence>MSVKQYIHPRNKYKQPPDYKQLAVMYPEFREIAIMDFTGKVRIDFKKKKSLHVLTETLLKHDFDLHVNIPADNLNPAIPLRLNYILWIEDLMTHSKLEMDKVTGIDIGTGAVCIYALLLAKIHKCQMLGTEVNMKSIEHAKQCIERNKLQDLIKIITVKSDRIFKDVVQDGKAYDFSMCNPPFFESEDDGFEKISKVLPPRNAPTGNDKELKTEGGEIGFVMKMIEESVEVKDRIKIYSTMIGKKADLVNLKRLLNLKGIKNMTWTEFCQGHTTRWGLAWSFLSQNIVNLTTAPVIRKRGKSIVQSLKNYKTSIIFPIDDKFSCIDDIINFLQATTKELNIKLQDVPISEDSFNGWACQITARERSWEHMRRKRRLVQQIALKRAKGEDGKCTAVNKCAEGTSVNREEGMKKLNEESYNKELPDKDVPLLVCKLWVETGSSDDSQNIIMQSHEIFRIWMVFENGYGGLDALHSLRQYLINKLEIKEKILNNQSKFKKKIKKLKNKKSLL</sequence>
<proteinExistence type="inferred from homology"/>
<keyword evidence="2 5" id="KW-0489">Methyltransferase</keyword>
<name>A0AAW2GWP4_9HYME</name>
<dbReference type="GO" id="GO:0005634">
    <property type="term" value="C:nucleus"/>
    <property type="evidence" value="ECO:0007669"/>
    <property type="project" value="TreeGrafter"/>
</dbReference>
<dbReference type="InterPro" id="IPR029063">
    <property type="entry name" value="SAM-dependent_MTases_sf"/>
</dbReference>
<dbReference type="PIRSF" id="PIRSF037350">
    <property type="entry name" value="Mtase_ZK1128_prd"/>
    <property type="match status" value="1"/>
</dbReference>
<dbReference type="CDD" id="cd02440">
    <property type="entry name" value="AdoMet_MTases"/>
    <property type="match status" value="1"/>
</dbReference>
<dbReference type="Gene3D" id="3.40.50.150">
    <property type="entry name" value="Vaccinia Virus protein VP39"/>
    <property type="match status" value="1"/>
</dbReference>
<dbReference type="GO" id="GO:0070475">
    <property type="term" value="P:rRNA base methylation"/>
    <property type="evidence" value="ECO:0007669"/>
    <property type="project" value="TreeGrafter"/>
</dbReference>
<evidence type="ECO:0000256" key="3">
    <source>
        <dbReference type="ARBA" id="ARBA00022679"/>
    </source>
</evidence>
<dbReference type="AlphaFoldDB" id="A0AAW2GWP4"/>
<keyword evidence="8" id="KW-1185">Reference proteome</keyword>
<comment type="similarity">
    <text evidence="1 5">Belongs to the methyltransferase superfamily. METTL16/RlmF family.</text>
</comment>
<evidence type="ECO:0000313" key="8">
    <source>
        <dbReference type="Proteomes" id="UP001430953"/>
    </source>
</evidence>
<feature type="binding site" evidence="6">
    <location>
        <position position="131"/>
    </location>
    <ligand>
        <name>S-adenosyl-L-methionine</name>
        <dbReference type="ChEBI" id="CHEBI:59789"/>
    </ligand>
</feature>
<dbReference type="InterPro" id="IPR010286">
    <property type="entry name" value="METTL16/RlmF"/>
</dbReference>
<keyword evidence="4 6" id="KW-0949">S-adenosyl-L-methionine</keyword>
<gene>
    <name evidence="7" type="ORF">PUN28_002893</name>
</gene>
<evidence type="ECO:0000256" key="6">
    <source>
        <dbReference type="PIRSR" id="PIRSR037350-1"/>
    </source>
</evidence>
<dbReference type="EC" id="2.1.1.-" evidence="5"/>
<comment type="caution">
    <text evidence="7">The sequence shown here is derived from an EMBL/GenBank/DDBJ whole genome shotgun (WGS) entry which is preliminary data.</text>
</comment>
<accession>A0AAW2GWP4</accession>
<organism evidence="7 8">
    <name type="scientific">Cardiocondyla obscurior</name>
    <dbReference type="NCBI Taxonomy" id="286306"/>
    <lineage>
        <taxon>Eukaryota</taxon>
        <taxon>Metazoa</taxon>
        <taxon>Ecdysozoa</taxon>
        <taxon>Arthropoda</taxon>
        <taxon>Hexapoda</taxon>
        <taxon>Insecta</taxon>
        <taxon>Pterygota</taxon>
        <taxon>Neoptera</taxon>
        <taxon>Endopterygota</taxon>
        <taxon>Hymenoptera</taxon>
        <taxon>Apocrita</taxon>
        <taxon>Aculeata</taxon>
        <taxon>Formicoidea</taxon>
        <taxon>Formicidae</taxon>
        <taxon>Myrmicinae</taxon>
        <taxon>Cardiocondyla</taxon>
    </lineage>
</organism>
<dbReference type="InterPro" id="IPR017182">
    <property type="entry name" value="METTL16/PsiM"/>
</dbReference>
<reference evidence="7 8" key="1">
    <citation type="submission" date="2023-03" db="EMBL/GenBank/DDBJ databases">
        <title>High recombination rates correlate with genetic variation in Cardiocondyla obscurior ants.</title>
        <authorList>
            <person name="Errbii M."/>
        </authorList>
    </citation>
    <scope>NUCLEOTIDE SEQUENCE [LARGE SCALE GENOMIC DNA]</scope>
    <source>
        <strain evidence="7">Alpha-2009</strain>
        <tissue evidence="7">Whole body</tissue>
    </source>
</reference>
<feature type="binding site" evidence="6">
    <location>
        <position position="180"/>
    </location>
    <ligand>
        <name>S-adenosyl-L-methionine</name>
        <dbReference type="ChEBI" id="CHEBI:59789"/>
    </ligand>
</feature>
<evidence type="ECO:0000256" key="4">
    <source>
        <dbReference type="ARBA" id="ARBA00022691"/>
    </source>
</evidence>
<evidence type="ECO:0000256" key="5">
    <source>
        <dbReference type="PIRNR" id="PIRNR037350"/>
    </source>
</evidence>
<dbReference type="Proteomes" id="UP001430953">
    <property type="component" value="Unassembled WGS sequence"/>
</dbReference>
<protein>
    <recommendedName>
        <fullName evidence="5">U6 small nuclear RNA (adenine-(43)-N(6))-methyltransferase</fullName>
        <ecNumber evidence="5">2.1.1.-</ecNumber>
    </recommendedName>
</protein>
<dbReference type="SUPFAM" id="SSF53335">
    <property type="entry name" value="S-adenosyl-L-methionine-dependent methyltransferases"/>
    <property type="match status" value="1"/>
</dbReference>
<dbReference type="EMBL" id="JADYXP020000002">
    <property type="protein sequence ID" value="KAL0131664.1"/>
    <property type="molecule type" value="Genomic_DNA"/>
</dbReference>
<feature type="binding site" evidence="6">
    <location>
        <position position="81"/>
    </location>
    <ligand>
        <name>S-adenosyl-L-methionine</name>
        <dbReference type="ChEBI" id="CHEBI:59789"/>
    </ligand>
</feature>
<dbReference type="GO" id="GO:0008168">
    <property type="term" value="F:methyltransferase activity"/>
    <property type="evidence" value="ECO:0007669"/>
    <property type="project" value="UniProtKB-UniRule"/>
</dbReference>
<evidence type="ECO:0000313" key="7">
    <source>
        <dbReference type="EMBL" id="KAL0131664.1"/>
    </source>
</evidence>
<evidence type="ECO:0000256" key="2">
    <source>
        <dbReference type="ARBA" id="ARBA00022603"/>
    </source>
</evidence>
<evidence type="ECO:0000256" key="1">
    <source>
        <dbReference type="ARBA" id="ARBA00005878"/>
    </source>
</evidence>
<dbReference type="PANTHER" id="PTHR13393:SF0">
    <property type="entry name" value="RNA N6-ADENOSINE-METHYLTRANSFERASE METTL16"/>
    <property type="match status" value="1"/>
</dbReference>
<feature type="binding site" evidence="6">
    <location>
        <position position="108"/>
    </location>
    <ligand>
        <name>S-adenosyl-L-methionine</name>
        <dbReference type="ChEBI" id="CHEBI:59789"/>
    </ligand>
</feature>
<dbReference type="Pfam" id="PF05971">
    <property type="entry name" value="Methyltransf_10"/>
    <property type="match status" value="1"/>
</dbReference>
<dbReference type="PANTHER" id="PTHR13393">
    <property type="entry name" value="SAM-DEPENDENT METHYLTRANSFERASE"/>
    <property type="match status" value="1"/>
</dbReference>